<dbReference type="GO" id="GO:0020037">
    <property type="term" value="F:heme binding"/>
    <property type="evidence" value="ECO:0007669"/>
    <property type="project" value="InterPro"/>
</dbReference>
<dbReference type="Pfam" id="PF01077">
    <property type="entry name" value="NIR_SIR"/>
    <property type="match status" value="1"/>
</dbReference>
<dbReference type="GO" id="GO:0016491">
    <property type="term" value="F:oxidoreductase activity"/>
    <property type="evidence" value="ECO:0007669"/>
    <property type="project" value="InterPro"/>
</dbReference>
<dbReference type="PROSITE" id="PS51379">
    <property type="entry name" value="4FE4S_FER_2"/>
    <property type="match status" value="2"/>
</dbReference>
<dbReference type="KEGG" id="dbc:MFMK1_001788"/>
<accession>A0AAU0UP50</accession>
<comment type="function">
    <text evidence="2">Ferredoxins are iron-sulfur proteins that transfer electrons in a wide variety of metabolic reactions.</text>
</comment>
<keyword evidence="4" id="KW-0004">4Fe-4S</keyword>
<sequence length="212" mass="22903">MNLSNLVIFEACRASKGCPNACLSVEESVAALEKLAVDEMLNKRLRDRVVGPVLYHHTFRIALSGCPNSCSQPQIKDISIQGQIIPQIDEDNCNGCGSCSEVCPDKAIDVSTGTAVIDRKNCLNCGLCIKECQVNGMTAGEVGFKVSIGGKLGRRPQFAQEFDPLVDKNEIVTTVANIITKYLDRAGAEERMADLVNRIDAKQLFIPGGNSN</sequence>
<evidence type="ECO:0000256" key="5">
    <source>
        <dbReference type="ARBA" id="ARBA00022723"/>
    </source>
</evidence>
<evidence type="ECO:0000313" key="10">
    <source>
        <dbReference type="Proteomes" id="UP001329915"/>
    </source>
</evidence>
<dbReference type="PANTHER" id="PTHR24960">
    <property type="entry name" value="PHOTOSYSTEM I IRON-SULFUR CENTER-RELATED"/>
    <property type="match status" value="1"/>
</dbReference>
<evidence type="ECO:0000256" key="4">
    <source>
        <dbReference type="ARBA" id="ARBA00022485"/>
    </source>
</evidence>
<dbReference type="InterPro" id="IPR017900">
    <property type="entry name" value="4Fe4S_Fe_S_CS"/>
</dbReference>
<gene>
    <name evidence="9" type="ORF">MFMK1_001788</name>
</gene>
<dbReference type="Gene3D" id="3.30.413.10">
    <property type="entry name" value="Sulfite Reductase Hemoprotein, domain 1"/>
    <property type="match status" value="1"/>
</dbReference>
<dbReference type="InterPro" id="IPR050157">
    <property type="entry name" value="PSI_iron-sulfur_center"/>
</dbReference>
<dbReference type="SUPFAM" id="SSF54862">
    <property type="entry name" value="4Fe-4S ferredoxins"/>
    <property type="match status" value="1"/>
</dbReference>
<reference evidence="9 10" key="1">
    <citation type="submission" date="2023-04" db="EMBL/GenBank/DDBJ databases">
        <authorList>
            <person name="Hsu D."/>
        </authorList>
    </citation>
    <scope>NUCLEOTIDE SEQUENCE [LARGE SCALE GENOMIC DNA]</scope>
    <source>
        <strain evidence="9 10">MK1</strain>
    </source>
</reference>
<dbReference type="RefSeq" id="WP_366924788.1">
    <property type="nucleotide sequence ID" value="NZ_CP121694.1"/>
</dbReference>
<keyword evidence="5" id="KW-0479">Metal-binding</keyword>
<dbReference type="PANTHER" id="PTHR24960:SF79">
    <property type="entry name" value="PHOTOSYSTEM I IRON-SULFUR CENTER"/>
    <property type="match status" value="1"/>
</dbReference>
<comment type="cofactor">
    <cofactor evidence="1">
        <name>[4Fe-4S] cluster</name>
        <dbReference type="ChEBI" id="CHEBI:49883"/>
    </cofactor>
</comment>
<dbReference type="InterPro" id="IPR006067">
    <property type="entry name" value="NO2/SO3_Rdtase_4Fe4S_dom"/>
</dbReference>
<dbReference type="InterPro" id="IPR045854">
    <property type="entry name" value="NO2/SO3_Rdtase_4Fe4S_sf"/>
</dbReference>
<dbReference type="GO" id="GO:0046872">
    <property type="term" value="F:metal ion binding"/>
    <property type="evidence" value="ECO:0007669"/>
    <property type="project" value="UniProtKB-KW"/>
</dbReference>
<dbReference type="GO" id="GO:0051539">
    <property type="term" value="F:4 iron, 4 sulfur cluster binding"/>
    <property type="evidence" value="ECO:0007669"/>
    <property type="project" value="UniProtKB-KW"/>
</dbReference>
<dbReference type="Pfam" id="PF00037">
    <property type="entry name" value="Fer4"/>
    <property type="match status" value="1"/>
</dbReference>
<evidence type="ECO:0000256" key="1">
    <source>
        <dbReference type="ARBA" id="ARBA00001966"/>
    </source>
</evidence>
<evidence type="ECO:0000256" key="2">
    <source>
        <dbReference type="ARBA" id="ARBA00003532"/>
    </source>
</evidence>
<dbReference type="AlphaFoldDB" id="A0AAU0UP50"/>
<evidence type="ECO:0000313" key="9">
    <source>
        <dbReference type="EMBL" id="WRO21967.1"/>
    </source>
</evidence>
<dbReference type="SUPFAM" id="SSF56014">
    <property type="entry name" value="Nitrite and sulphite reductase 4Fe-4S domain-like"/>
    <property type="match status" value="1"/>
</dbReference>
<keyword evidence="7" id="KW-0411">Iron-sulfur</keyword>
<dbReference type="Gene3D" id="3.30.70.20">
    <property type="match status" value="1"/>
</dbReference>
<keyword evidence="6" id="KW-0408">Iron</keyword>
<keyword evidence="10" id="KW-1185">Reference proteome</keyword>
<evidence type="ECO:0000256" key="7">
    <source>
        <dbReference type="ARBA" id="ARBA00023014"/>
    </source>
</evidence>
<feature type="domain" description="4Fe-4S ferredoxin-type" evidence="8">
    <location>
        <begin position="84"/>
        <end position="113"/>
    </location>
</feature>
<dbReference type="EMBL" id="CP121694">
    <property type="protein sequence ID" value="WRO21967.1"/>
    <property type="molecule type" value="Genomic_DNA"/>
</dbReference>
<dbReference type="Proteomes" id="UP001329915">
    <property type="component" value="Chromosome"/>
</dbReference>
<feature type="domain" description="4Fe-4S ferredoxin-type" evidence="8">
    <location>
        <begin position="115"/>
        <end position="142"/>
    </location>
</feature>
<evidence type="ECO:0000256" key="3">
    <source>
        <dbReference type="ARBA" id="ARBA00013529"/>
    </source>
</evidence>
<dbReference type="InterPro" id="IPR017896">
    <property type="entry name" value="4Fe4S_Fe-S-bd"/>
</dbReference>
<dbReference type="PROSITE" id="PS00198">
    <property type="entry name" value="4FE4S_FER_1"/>
    <property type="match status" value="1"/>
</dbReference>
<proteinExistence type="predicted"/>
<organism evidence="9 10">
    <name type="scientific">Metallumcola ferriviriculae</name>
    <dbReference type="NCBI Taxonomy" id="3039180"/>
    <lineage>
        <taxon>Bacteria</taxon>
        <taxon>Bacillati</taxon>
        <taxon>Bacillota</taxon>
        <taxon>Clostridia</taxon>
        <taxon>Neomoorellales</taxon>
        <taxon>Desulfitibacteraceae</taxon>
        <taxon>Metallumcola</taxon>
    </lineage>
</organism>
<name>A0AAU0UP50_9FIRM</name>
<protein>
    <recommendedName>
        <fullName evidence="3">Ferredoxin</fullName>
    </recommendedName>
</protein>
<evidence type="ECO:0000256" key="6">
    <source>
        <dbReference type="ARBA" id="ARBA00023004"/>
    </source>
</evidence>
<evidence type="ECO:0000259" key="8">
    <source>
        <dbReference type="PROSITE" id="PS51379"/>
    </source>
</evidence>